<reference evidence="3 4" key="1">
    <citation type="submission" date="2019-08" db="EMBL/GenBank/DDBJ databases">
        <title>The genome sequence of a newly discovered highly antifungal drug resistant Aspergillus species, Aspergillus tanneri NIH 1004.</title>
        <authorList>
            <person name="Mounaud S."/>
            <person name="Singh I."/>
            <person name="Joardar V."/>
            <person name="Pakala S."/>
            <person name="Pakala S."/>
            <person name="Venepally P."/>
            <person name="Chung J.K."/>
            <person name="Losada L."/>
            <person name="Nierman W.C."/>
        </authorList>
    </citation>
    <scope>NUCLEOTIDE SEQUENCE [LARGE SCALE GENOMIC DNA]</scope>
    <source>
        <strain evidence="3 4">NIH1004</strain>
    </source>
</reference>
<dbReference type="Proteomes" id="UP000324241">
    <property type="component" value="Unassembled WGS sequence"/>
</dbReference>
<evidence type="ECO:0000313" key="4">
    <source>
        <dbReference type="Proteomes" id="UP000324241"/>
    </source>
</evidence>
<name>A0A5M9N2I3_9EURO</name>
<feature type="chain" id="PRO_5024307793" evidence="2">
    <location>
        <begin position="20"/>
        <end position="214"/>
    </location>
</feature>
<evidence type="ECO:0000313" key="3">
    <source>
        <dbReference type="EMBL" id="KAA8651754.1"/>
    </source>
</evidence>
<evidence type="ECO:0000256" key="1">
    <source>
        <dbReference type="SAM" id="Phobius"/>
    </source>
</evidence>
<feature type="signal peptide" evidence="2">
    <location>
        <begin position="1"/>
        <end position="19"/>
    </location>
</feature>
<comment type="caution">
    <text evidence="3">The sequence shown here is derived from an EMBL/GenBank/DDBJ whole genome shotgun (WGS) entry which is preliminary data.</text>
</comment>
<organism evidence="3 4">
    <name type="scientific">Aspergillus tanneri</name>
    <dbReference type="NCBI Taxonomy" id="1220188"/>
    <lineage>
        <taxon>Eukaryota</taxon>
        <taxon>Fungi</taxon>
        <taxon>Dikarya</taxon>
        <taxon>Ascomycota</taxon>
        <taxon>Pezizomycotina</taxon>
        <taxon>Eurotiomycetes</taxon>
        <taxon>Eurotiomycetidae</taxon>
        <taxon>Eurotiales</taxon>
        <taxon>Aspergillaceae</taxon>
        <taxon>Aspergillus</taxon>
        <taxon>Aspergillus subgen. Circumdati</taxon>
    </lineage>
</organism>
<dbReference type="RefSeq" id="XP_033431115.1">
    <property type="nucleotide sequence ID" value="XM_033565358.1"/>
</dbReference>
<dbReference type="OrthoDB" id="4506303at2759"/>
<feature type="transmembrane region" description="Helical" evidence="1">
    <location>
        <begin position="141"/>
        <end position="162"/>
    </location>
</feature>
<dbReference type="GeneID" id="54323352"/>
<gene>
    <name evidence="3" type="ORF">ATNIH1004_000650</name>
</gene>
<keyword evidence="2" id="KW-0732">Signal</keyword>
<dbReference type="EMBL" id="QUQM01000002">
    <property type="protein sequence ID" value="KAA8651754.1"/>
    <property type="molecule type" value="Genomic_DNA"/>
</dbReference>
<keyword evidence="1" id="KW-0812">Transmembrane</keyword>
<sequence>MLVCYYLALAWGYLCIVGALPISSHCDSFGPCISFSSDASSLVPSSREGMKHRVLGKVHIVEKGPPSSSPNHLQISHPRWKLPVRWPHRVYGYVVTQQPRHIQTATSKLFPEKQGHGPDRAQNRFHAVYRMIQSLRETDRMLAPVAILFVLLWLAIVAVGIVEAVNMCWERWGSTEGGVWGEERILFDVLEDAVIGAVPMEDRDDPDEEHRLKL</sequence>
<keyword evidence="1" id="KW-1133">Transmembrane helix</keyword>
<dbReference type="AlphaFoldDB" id="A0A5M9N2I3"/>
<keyword evidence="1" id="KW-0472">Membrane</keyword>
<protein>
    <submittedName>
        <fullName evidence="3">Uncharacterized protein</fullName>
    </submittedName>
</protein>
<proteinExistence type="predicted"/>
<accession>A0A5M9N2I3</accession>
<evidence type="ECO:0000256" key="2">
    <source>
        <dbReference type="SAM" id="SignalP"/>
    </source>
</evidence>